<feature type="chain" id="PRO_5015657574" evidence="1">
    <location>
        <begin position="22"/>
        <end position="627"/>
    </location>
</feature>
<comment type="caution">
    <text evidence="2">The sequence shown here is derived from an EMBL/GenBank/DDBJ whole genome shotgun (WGS) entry which is preliminary data.</text>
</comment>
<dbReference type="EMBL" id="QEKI01000003">
    <property type="protein sequence ID" value="PVY42467.1"/>
    <property type="molecule type" value="Genomic_DNA"/>
</dbReference>
<dbReference type="InterPro" id="IPR025631">
    <property type="entry name" value="Porin_10"/>
</dbReference>
<evidence type="ECO:0000313" key="3">
    <source>
        <dbReference type="Proteomes" id="UP000245466"/>
    </source>
</evidence>
<feature type="signal peptide" evidence="1">
    <location>
        <begin position="1"/>
        <end position="21"/>
    </location>
</feature>
<name>A0A2U1B1R6_9BACT</name>
<proteinExistence type="predicted"/>
<evidence type="ECO:0000256" key="1">
    <source>
        <dbReference type="SAM" id="SignalP"/>
    </source>
</evidence>
<gene>
    <name evidence="2" type="ORF">C8E01_103337</name>
</gene>
<dbReference type="Pfam" id="PF14121">
    <property type="entry name" value="Porin_10"/>
    <property type="match status" value="1"/>
</dbReference>
<dbReference type="RefSeq" id="WP_116542619.1">
    <property type="nucleotide sequence ID" value="NZ_QEKI01000003.1"/>
</dbReference>
<accession>A0A2U1B1R6</accession>
<protein>
    <submittedName>
        <fullName evidence="2">Putative beta-barrel porin</fullName>
    </submittedName>
</protein>
<keyword evidence="3" id="KW-1185">Reference proteome</keyword>
<sequence length="627" mass="72634">MKSKLLAVIWLLVGLAGAAQAQSQIVDDTTKVLYSPKTTLQLYENDVLEGRYLLQRIDTSINNMQNERYWYKDTVHFQHLGNVGTASKPILFRAPDKIGARLGKNVFDRYAYNPRTINYYDTRSPYSHIFYIQGQRGEQVFEATHARNITPRWNAGVAYQIISGNRQIGVSNLRRDGYLSSQAVKAFTHYRSEDEKYHLFANFTHLNHEQIEYGGIAPGEANRFLFQQAITNLNQASTRELRNNYHLMHIYKLAGENLKLFHSFDWGSQQDNFQDDAIPRLADENRTLVFYPRVLETFNRTDDRTAYREMENVAGVTGNNKLSFYKAYAKFRNSKIDYRVLSVAEQDTTIEAFKETNESLNQLFVGGEFRLMYRQALLSFDGEFQMTNDYKVGATAKLGPLQGRVTRVLRSPSLVEQRLISNHFNWINYFNNSVTDRLEATFAGKLGDRQYVRLTGHFNHIKRHIYFDLNAEPAQYQDNQQVFGAELQHHIRFGKIHFENFVAYTNTSEAPVIRIPEWLFDSKLYFEGALFRRALVGQFGVQVYTPTAYMADAYMPVTQQFHLQNTFTIQPYPVTDVFITADIKSLNVFLKMSNIASDLTAPGYFTTPFYPGMRTSFVFGIKWMFFD</sequence>
<reference evidence="2 3" key="1">
    <citation type="submission" date="2018-04" db="EMBL/GenBank/DDBJ databases">
        <title>Genomic Encyclopedia of Type Strains, Phase IV (KMG-IV): sequencing the most valuable type-strain genomes for metagenomic binning, comparative biology and taxonomic classification.</title>
        <authorList>
            <person name="Goeker M."/>
        </authorList>
    </citation>
    <scope>NUCLEOTIDE SEQUENCE [LARGE SCALE GENOMIC DNA]</scope>
    <source>
        <strain evidence="2 3">DSM 100231</strain>
    </source>
</reference>
<dbReference type="OrthoDB" id="1489309at2"/>
<dbReference type="AlphaFoldDB" id="A0A2U1B1R6"/>
<evidence type="ECO:0000313" key="2">
    <source>
        <dbReference type="EMBL" id="PVY42467.1"/>
    </source>
</evidence>
<organism evidence="2 3">
    <name type="scientific">Pontibacter virosus</name>
    <dbReference type="NCBI Taxonomy" id="1765052"/>
    <lineage>
        <taxon>Bacteria</taxon>
        <taxon>Pseudomonadati</taxon>
        <taxon>Bacteroidota</taxon>
        <taxon>Cytophagia</taxon>
        <taxon>Cytophagales</taxon>
        <taxon>Hymenobacteraceae</taxon>
        <taxon>Pontibacter</taxon>
    </lineage>
</organism>
<dbReference type="Proteomes" id="UP000245466">
    <property type="component" value="Unassembled WGS sequence"/>
</dbReference>
<keyword evidence="1" id="KW-0732">Signal</keyword>